<reference evidence="3 5" key="2">
    <citation type="submission" date="2021-03" db="EMBL/GenBank/DDBJ databases">
        <title>Mucilaginibacter strains isolated from gold and copper mining confer multi heavy-metal resistance.</title>
        <authorList>
            <person name="Li Y."/>
        </authorList>
    </citation>
    <scope>NUCLEOTIDE SEQUENCE [LARGE SCALE GENOMIC DNA]</scope>
    <source>
        <strain evidence="3 5">P2-4</strain>
    </source>
</reference>
<sequence length="337" mass="38444">MFTRGFIIGRIVDDIANLKIQVETRNRLGLFDLTKMAEDFFCETLNAVYNLNLVNLNTVRSNNPGLDLGDKKNKIAYQITSSNNSQKVNDTLAVLNQDQLRTYTKVKLFIIGDKQSKYTVDATNQAKTNFIIDEDILDLDDLLRDIMVLPIASLDVLYNQFLREFRSLKIELEPVDKDGNFESSLYNQLESKPSMPPANAGKIADRLYDDEFNLKSIKELYERLAAVPRYSRELIAIIAERGKEGLYGRGGADWGILPELLQRILRLTQQELRMELLILLDADLIYNGERSIDDGHVPVIALKDETLNGLVDWIKEAGLSLRTFFNLLDFTVLDNEE</sequence>
<gene>
    <name evidence="2" type="ORF">DIU31_009370</name>
    <name evidence="3" type="ORF">J3L21_18275</name>
</gene>
<dbReference type="Proteomes" id="UP000663940">
    <property type="component" value="Chromosome"/>
</dbReference>
<dbReference type="Pfam" id="PF21941">
    <property type="entry name" value="SMEK_N"/>
    <property type="match status" value="1"/>
</dbReference>
<dbReference type="EMBL" id="CP071880">
    <property type="protein sequence ID" value="QTE47516.1"/>
    <property type="molecule type" value="Genomic_DNA"/>
</dbReference>
<accession>A0AAE6MI03</accession>
<dbReference type="AlphaFoldDB" id="A0AAE6MI03"/>
<dbReference type="Proteomes" id="UP000250557">
    <property type="component" value="Chromosome"/>
</dbReference>
<organism evidence="2 4">
    <name type="scientific">Mucilaginibacter rubeus</name>
    <dbReference type="NCBI Taxonomy" id="2027860"/>
    <lineage>
        <taxon>Bacteria</taxon>
        <taxon>Pseudomonadati</taxon>
        <taxon>Bacteroidota</taxon>
        <taxon>Sphingobacteriia</taxon>
        <taxon>Sphingobacteriales</taxon>
        <taxon>Sphingobacteriaceae</taxon>
        <taxon>Mucilaginibacter</taxon>
    </lineage>
</organism>
<evidence type="ECO:0000313" key="2">
    <source>
        <dbReference type="EMBL" id="QEM03712.1"/>
    </source>
</evidence>
<reference evidence="2 4" key="1">
    <citation type="submission" date="2019-08" db="EMBL/GenBank/DDBJ databases">
        <title>Comparative genome analysis confer to the adaptation heavy metal polluted environment.</title>
        <authorList>
            <person name="Li Y."/>
        </authorList>
    </citation>
    <scope>NUCLEOTIDE SEQUENCE [LARGE SCALE GENOMIC DNA]</scope>
    <source>
        <strain evidence="2 4">P2</strain>
    </source>
</reference>
<evidence type="ECO:0000313" key="4">
    <source>
        <dbReference type="Proteomes" id="UP000250557"/>
    </source>
</evidence>
<protein>
    <submittedName>
        <fullName evidence="2">SMEK domain-containing protein</fullName>
    </submittedName>
</protein>
<feature type="domain" description="SMEK" evidence="1">
    <location>
        <begin position="10"/>
        <end position="146"/>
    </location>
</feature>
<keyword evidence="5" id="KW-1185">Reference proteome</keyword>
<dbReference type="NCBIfam" id="NF033859">
    <property type="entry name" value="SMEK_N"/>
    <property type="match status" value="1"/>
</dbReference>
<name>A0AAE6MI03_9SPHI</name>
<evidence type="ECO:0000259" key="1">
    <source>
        <dbReference type="Pfam" id="PF21941"/>
    </source>
</evidence>
<dbReference type="RefSeq" id="WP_112652455.1">
    <property type="nucleotide sequence ID" value="NZ_CP043451.1"/>
</dbReference>
<evidence type="ECO:0000313" key="3">
    <source>
        <dbReference type="EMBL" id="QTE47516.1"/>
    </source>
</evidence>
<dbReference type="InterPro" id="IPR047740">
    <property type="entry name" value="SMEK_dom"/>
</dbReference>
<proteinExistence type="predicted"/>
<evidence type="ECO:0000313" key="5">
    <source>
        <dbReference type="Proteomes" id="UP000663940"/>
    </source>
</evidence>
<dbReference type="EMBL" id="CP043451">
    <property type="protein sequence ID" value="QEM03712.1"/>
    <property type="molecule type" value="Genomic_DNA"/>
</dbReference>